<protein>
    <submittedName>
        <fullName evidence="2">Uncharacterized protein</fullName>
    </submittedName>
</protein>
<gene>
    <name evidence="2" type="ORF">FIV36_26930</name>
    <name evidence="1" type="ORF">SAMN05216591_5062</name>
</gene>
<dbReference type="AlphaFoldDB" id="A0A5C5Q709"/>
<evidence type="ECO:0000313" key="2">
    <source>
        <dbReference type="EMBL" id="TWS00990.1"/>
    </source>
</evidence>
<evidence type="ECO:0000313" key="3">
    <source>
        <dbReference type="Proteomes" id="UP000182858"/>
    </source>
</evidence>
<evidence type="ECO:0000313" key="4">
    <source>
        <dbReference type="Proteomes" id="UP000317951"/>
    </source>
</evidence>
<evidence type="ECO:0000313" key="1">
    <source>
        <dbReference type="EMBL" id="SDG13787.1"/>
    </source>
</evidence>
<dbReference type="OrthoDB" id="9797348at2"/>
<accession>A0A5C5Q709</accession>
<dbReference type="EMBL" id="VFET01000033">
    <property type="protein sequence ID" value="TWS00990.1"/>
    <property type="molecule type" value="Genomic_DNA"/>
</dbReference>
<reference evidence="2 4" key="2">
    <citation type="submission" date="2019-06" db="EMBL/GenBank/DDBJ databases">
        <title>Pseudomonas bimorpha sp. nov. isolated from bovine raw milk and skim milk concentrate.</title>
        <authorList>
            <person name="Hofmann K."/>
            <person name="Huptas C."/>
            <person name="Doll E."/>
            <person name="Scherer S."/>
            <person name="Wenning M."/>
        </authorList>
    </citation>
    <scope>NUCLEOTIDE SEQUENCE [LARGE SCALE GENOMIC DNA]</scope>
    <source>
        <strain evidence="2 4">DSM 17835</strain>
    </source>
</reference>
<sequence length="201" mass="22868">MTPVLNPIPEPEKFDEKCRKPGGLWLRAHPTAERPRDLWSPFRHALADGFDDRCGYAAMYIPSGTVDHGISFNEDPLLAYEWSNYRFIDGWINSSKSKQVAADLLDPFEVQEGWFEISLPSLQLVLTDAVPAEFRARAENTLKKLPLRDDERILRPRRKWLSLYEKTGNLEMLREMAPLIATAVEKKLALEAAHAPAPGNQ</sequence>
<proteinExistence type="predicted"/>
<dbReference type="EMBL" id="LT629689">
    <property type="protein sequence ID" value="SDG13787.1"/>
    <property type="molecule type" value="Genomic_DNA"/>
</dbReference>
<dbReference type="GeneID" id="78556402"/>
<dbReference type="RefSeq" id="WP_010565955.1">
    <property type="nucleotide sequence ID" value="NZ_LT629689.1"/>
</dbReference>
<dbReference type="Proteomes" id="UP000182858">
    <property type="component" value="Chromosome I"/>
</dbReference>
<reference evidence="1 3" key="1">
    <citation type="submission" date="2016-10" db="EMBL/GenBank/DDBJ databases">
        <authorList>
            <person name="Varghese N."/>
            <person name="Submissions S."/>
        </authorList>
    </citation>
    <scope>NUCLEOTIDE SEQUENCE [LARGE SCALE GENOMIC DNA]</scope>
    <source>
        <strain evidence="1 3">DSM 17835</strain>
    </source>
</reference>
<dbReference type="Proteomes" id="UP000317951">
    <property type="component" value="Unassembled WGS sequence"/>
</dbReference>
<organism evidence="2 4">
    <name type="scientific">Pseudomonas extremaustralis</name>
    <dbReference type="NCBI Taxonomy" id="359110"/>
    <lineage>
        <taxon>Bacteria</taxon>
        <taxon>Pseudomonadati</taxon>
        <taxon>Pseudomonadota</taxon>
        <taxon>Gammaproteobacteria</taxon>
        <taxon>Pseudomonadales</taxon>
        <taxon>Pseudomonadaceae</taxon>
        <taxon>Pseudomonas</taxon>
    </lineage>
</organism>
<name>A0A5C5Q709_9PSED</name>
<keyword evidence="3" id="KW-1185">Reference proteome</keyword>